<feature type="region of interest" description="Disordered" evidence="2">
    <location>
        <begin position="466"/>
        <end position="489"/>
    </location>
</feature>
<dbReference type="InterPro" id="IPR035969">
    <property type="entry name" value="Rab-GAP_TBC_sf"/>
</dbReference>
<dbReference type="Proteomes" id="UP000224634">
    <property type="component" value="Unassembled WGS sequence"/>
</dbReference>
<dbReference type="PANTHER" id="PTHR22957:SF337">
    <property type="entry name" value="TBC1 DOMAIN FAMILY MEMBER 5"/>
    <property type="match status" value="1"/>
</dbReference>
<dbReference type="SMART" id="SM00164">
    <property type="entry name" value="TBC"/>
    <property type="match status" value="1"/>
</dbReference>
<feature type="region of interest" description="Disordered" evidence="2">
    <location>
        <begin position="556"/>
        <end position="617"/>
    </location>
</feature>
<evidence type="ECO:0000256" key="2">
    <source>
        <dbReference type="SAM" id="MobiDB-lite"/>
    </source>
</evidence>
<feature type="compositionally biased region" description="Basic and acidic residues" evidence="2">
    <location>
        <begin position="686"/>
        <end position="696"/>
    </location>
</feature>
<gene>
    <name evidence="4" type="ORF">AJ80_07061</name>
</gene>
<protein>
    <recommendedName>
        <fullName evidence="3">Rab-GAP TBC domain-containing protein</fullName>
    </recommendedName>
</protein>
<feature type="region of interest" description="Disordered" evidence="2">
    <location>
        <begin position="380"/>
        <end position="419"/>
    </location>
</feature>
<name>A0A2B7XS48_POLH7</name>
<feature type="compositionally biased region" description="Polar residues" evidence="2">
    <location>
        <begin position="582"/>
        <end position="591"/>
    </location>
</feature>
<evidence type="ECO:0000259" key="3">
    <source>
        <dbReference type="PROSITE" id="PS50086"/>
    </source>
</evidence>
<feature type="domain" description="Rab-GAP TBC" evidence="3">
    <location>
        <begin position="36"/>
        <end position="300"/>
    </location>
</feature>
<feature type="region of interest" description="Disordered" evidence="2">
    <location>
        <begin position="649"/>
        <end position="712"/>
    </location>
</feature>
<dbReference type="GO" id="GO:0005096">
    <property type="term" value="F:GTPase activator activity"/>
    <property type="evidence" value="ECO:0007669"/>
    <property type="project" value="UniProtKB-KW"/>
</dbReference>
<comment type="caution">
    <text evidence="4">The sequence shown here is derived from an EMBL/GenBank/DDBJ whole genome shotgun (WGS) entry which is preliminary data.</text>
</comment>
<accession>A0A2B7XS48</accession>
<organism evidence="4 5">
    <name type="scientific">Polytolypa hystricis (strain UAMH7299)</name>
    <dbReference type="NCBI Taxonomy" id="1447883"/>
    <lineage>
        <taxon>Eukaryota</taxon>
        <taxon>Fungi</taxon>
        <taxon>Dikarya</taxon>
        <taxon>Ascomycota</taxon>
        <taxon>Pezizomycotina</taxon>
        <taxon>Eurotiomycetes</taxon>
        <taxon>Eurotiomycetidae</taxon>
        <taxon>Onygenales</taxon>
        <taxon>Onygenales incertae sedis</taxon>
        <taxon>Polytolypa</taxon>
    </lineage>
</organism>
<dbReference type="PROSITE" id="PS50086">
    <property type="entry name" value="TBC_RABGAP"/>
    <property type="match status" value="1"/>
</dbReference>
<dbReference type="FunFam" id="1.10.8.270:FF:000031">
    <property type="entry name" value="TBC1 domain family member 5"/>
    <property type="match status" value="1"/>
</dbReference>
<keyword evidence="1" id="KW-0343">GTPase activation</keyword>
<dbReference type="PANTHER" id="PTHR22957">
    <property type="entry name" value="TBC1 DOMAIN FAMILY MEMBER GTPASE-ACTIVATING PROTEIN"/>
    <property type="match status" value="1"/>
</dbReference>
<evidence type="ECO:0000256" key="1">
    <source>
        <dbReference type="ARBA" id="ARBA00022468"/>
    </source>
</evidence>
<feature type="compositionally biased region" description="Basic and acidic residues" evidence="2">
    <location>
        <begin position="565"/>
        <end position="574"/>
    </location>
</feature>
<feature type="compositionally biased region" description="Basic and acidic residues" evidence="2">
    <location>
        <begin position="668"/>
        <end position="677"/>
    </location>
</feature>
<keyword evidence="5" id="KW-1185">Reference proteome</keyword>
<dbReference type="AlphaFoldDB" id="A0A2B7XS48"/>
<dbReference type="Gene3D" id="1.10.8.270">
    <property type="entry name" value="putative rabgap domain of human tbc1 domain family member 14 like domains"/>
    <property type="match status" value="1"/>
</dbReference>
<dbReference type="EMBL" id="PDNA01000130">
    <property type="protein sequence ID" value="PGH11591.1"/>
    <property type="molecule type" value="Genomic_DNA"/>
</dbReference>
<sequence length="712" mass="80103">MRTVEDARNRWESLFKQHATLEQLKERLEGDNGNNPCEDGLRSVCWKAFLLYRNTDTPTWPTRITDSREGYASLRDYFLKYIEHPNDLPSTADPLAEDEESPWQRLRRDETIRTEIYQDVERCLQENYFFRDPTTKARMLDILFIFAKLNPDLGYRQGMHELLAPILWVVHHDAIEKKSQNSSSLAKESGVMIQVLDSDYIEHDAFSLFCAVMQTAKSFYEHEDNKPQNNAQASVSAIVARSERIHQTVLKGLDPELADHLLAIDILPQIFLTRWIRLLFGREFSFSEVLSLWDLLFAESMRIELIDEVCVTMLLRIRWQLLEADYSTALTLLLRYPSPEPHKPVAFVQDALYLEGNPTYEGAAFLISKYSGKEPNFAKERKVMESSNNRRPGPRRKAHHSRDVSIESTEHGSPGLSPVRLSQKRLDSLFQDVSSGLHRRAEGWNVGKVVRGAMVEARRNIQVGIQSSASSPAFRHTDDFDQPSPSPPQLNLAAPHELKARIAALENRSKALAAMVGEALDELRTQKKPTNEEDKDTVNDSAESAFAKLQSVQTFLEDPTMPLSERSEVTVERKKPARNGPAPTQSLTADTDTSEDSFTRVSTTGRRGAPSSLDALPETRVAEVSNVVKPVPFRPTARAPIAGSSFSWMLGDDGHRSSFVSSASAPPEHSRGGENRGRPGSLFGDGQRDGGKRFTSDEEDGVALNKLRGQSE</sequence>
<dbReference type="Pfam" id="PF00566">
    <property type="entry name" value="RabGAP-TBC"/>
    <property type="match status" value="1"/>
</dbReference>
<dbReference type="SUPFAM" id="SSF47923">
    <property type="entry name" value="Ypt/Rab-GAP domain of gyp1p"/>
    <property type="match status" value="2"/>
</dbReference>
<dbReference type="FunFam" id="1.10.472.80:FF:000038">
    <property type="entry name" value="TBC1 domain family member 5"/>
    <property type="match status" value="1"/>
</dbReference>
<dbReference type="InterPro" id="IPR000195">
    <property type="entry name" value="Rab-GAP-TBC_dom"/>
</dbReference>
<feature type="compositionally biased region" description="Basic and acidic residues" evidence="2">
    <location>
        <begin position="401"/>
        <end position="410"/>
    </location>
</feature>
<proteinExistence type="predicted"/>
<evidence type="ECO:0000313" key="5">
    <source>
        <dbReference type="Proteomes" id="UP000224634"/>
    </source>
</evidence>
<dbReference type="STRING" id="1447883.A0A2B7XS48"/>
<reference evidence="4 5" key="1">
    <citation type="submission" date="2017-10" db="EMBL/GenBank/DDBJ databases">
        <title>Comparative genomics in systemic dimorphic fungi from Ajellomycetaceae.</title>
        <authorList>
            <person name="Munoz J.F."/>
            <person name="Mcewen J.G."/>
            <person name="Clay O.K."/>
            <person name="Cuomo C.A."/>
        </authorList>
    </citation>
    <scope>NUCLEOTIDE SEQUENCE [LARGE SCALE GENOMIC DNA]</scope>
    <source>
        <strain evidence="4 5">UAMH7299</strain>
    </source>
</reference>
<dbReference type="Gene3D" id="1.10.472.80">
    <property type="entry name" value="Ypt/Rab-GAP domain of gyp1p, domain 3"/>
    <property type="match status" value="1"/>
</dbReference>
<evidence type="ECO:0000313" key="4">
    <source>
        <dbReference type="EMBL" id="PGH11591.1"/>
    </source>
</evidence>
<dbReference type="OrthoDB" id="27140at2759"/>